<keyword evidence="2" id="KW-0812">Transmembrane</keyword>
<dbReference type="RefSeq" id="WP_205179121.1">
    <property type="nucleotide sequence ID" value="NZ_JAFBFH010000010.1"/>
</dbReference>
<feature type="transmembrane region" description="Helical" evidence="2">
    <location>
        <begin position="12"/>
        <end position="29"/>
    </location>
</feature>
<accession>A0ABS2R5I1</accession>
<keyword evidence="2" id="KW-1133">Transmembrane helix</keyword>
<evidence type="ECO:0000256" key="2">
    <source>
        <dbReference type="SAM" id="Phobius"/>
    </source>
</evidence>
<proteinExistence type="predicted"/>
<gene>
    <name evidence="3" type="ORF">JOC94_001879</name>
</gene>
<evidence type="ECO:0000313" key="4">
    <source>
        <dbReference type="Proteomes" id="UP000823485"/>
    </source>
</evidence>
<feature type="compositionally biased region" description="Basic and acidic residues" evidence="1">
    <location>
        <begin position="75"/>
        <end position="106"/>
    </location>
</feature>
<organism evidence="3 4">
    <name type="scientific">Siminovitchia thermophila</name>
    <dbReference type="NCBI Taxonomy" id="1245522"/>
    <lineage>
        <taxon>Bacteria</taxon>
        <taxon>Bacillati</taxon>
        <taxon>Bacillota</taxon>
        <taxon>Bacilli</taxon>
        <taxon>Bacillales</taxon>
        <taxon>Bacillaceae</taxon>
        <taxon>Siminovitchia</taxon>
    </lineage>
</organism>
<feature type="compositionally biased region" description="Basic and acidic residues" evidence="1">
    <location>
        <begin position="53"/>
        <end position="67"/>
    </location>
</feature>
<dbReference type="EMBL" id="JAFBFH010000010">
    <property type="protein sequence ID" value="MBM7714907.1"/>
    <property type="molecule type" value="Genomic_DNA"/>
</dbReference>
<keyword evidence="4" id="KW-1185">Reference proteome</keyword>
<protein>
    <submittedName>
        <fullName evidence="3">Archaellum component FlaD/FlaE</fullName>
    </submittedName>
</protein>
<comment type="caution">
    <text evidence="3">The sequence shown here is derived from an EMBL/GenBank/DDBJ whole genome shotgun (WGS) entry which is preliminary data.</text>
</comment>
<dbReference type="Proteomes" id="UP000823485">
    <property type="component" value="Unassembled WGS sequence"/>
</dbReference>
<sequence>MRGYEKTKNSHIYFLSVIYLFFFITSHLITPTNAYYTHQESIVGEIAVIAELEERGEPGAQSEDHEQNSQAEVTKTGEKDTQHKTVEQVEKKENKAGKVETKKQTDNDAAASSKFKSENEYLDHPVPTDINEKEEKQALNEKTP</sequence>
<keyword evidence="2" id="KW-0472">Membrane</keyword>
<feature type="region of interest" description="Disordered" evidence="1">
    <location>
        <begin position="53"/>
        <end position="144"/>
    </location>
</feature>
<evidence type="ECO:0000256" key="1">
    <source>
        <dbReference type="SAM" id="MobiDB-lite"/>
    </source>
</evidence>
<reference evidence="3 4" key="1">
    <citation type="submission" date="2021-01" db="EMBL/GenBank/DDBJ databases">
        <title>Genomic Encyclopedia of Type Strains, Phase IV (KMG-IV): sequencing the most valuable type-strain genomes for metagenomic binning, comparative biology and taxonomic classification.</title>
        <authorList>
            <person name="Goeker M."/>
        </authorList>
    </citation>
    <scope>NUCLEOTIDE SEQUENCE [LARGE SCALE GENOMIC DNA]</scope>
    <source>
        <strain evidence="3 4">DSM 105453</strain>
    </source>
</reference>
<name>A0ABS2R5I1_9BACI</name>
<feature type="compositionally biased region" description="Basic and acidic residues" evidence="1">
    <location>
        <begin position="130"/>
        <end position="144"/>
    </location>
</feature>
<evidence type="ECO:0000313" key="3">
    <source>
        <dbReference type="EMBL" id="MBM7714907.1"/>
    </source>
</evidence>